<dbReference type="InterPro" id="IPR051044">
    <property type="entry name" value="MAG_DAG_Lipase"/>
</dbReference>
<dbReference type="InterPro" id="IPR029058">
    <property type="entry name" value="AB_hydrolase_fold"/>
</dbReference>
<feature type="domain" description="Serine aminopeptidase S33" evidence="1">
    <location>
        <begin position="27"/>
        <end position="287"/>
    </location>
</feature>
<dbReference type="Pfam" id="PF12146">
    <property type="entry name" value="Hydrolase_4"/>
    <property type="match status" value="1"/>
</dbReference>
<evidence type="ECO:0000313" key="2">
    <source>
        <dbReference type="EMBL" id="PTI74152.1"/>
    </source>
</evidence>
<dbReference type="SUPFAM" id="SSF53474">
    <property type="entry name" value="alpha/beta-Hydrolases"/>
    <property type="match status" value="1"/>
</dbReference>
<dbReference type="RefSeq" id="WP_073504567.1">
    <property type="nucleotide sequence ID" value="NZ_CP018199.1"/>
</dbReference>
<dbReference type="GO" id="GO:0016787">
    <property type="term" value="F:hydrolase activity"/>
    <property type="evidence" value="ECO:0007669"/>
    <property type="project" value="UniProtKB-KW"/>
</dbReference>
<comment type="caution">
    <text evidence="2">The sequence shown here is derived from an EMBL/GenBank/DDBJ whole genome shotgun (WGS) entry which is preliminary data.</text>
</comment>
<gene>
    <name evidence="2" type="ORF">BU058_11735</name>
</gene>
<accession>A0A9Q6HMC8</accession>
<keyword evidence="2" id="KW-0378">Hydrolase</keyword>
<dbReference type="AlphaFoldDB" id="A0A9Q6HMC8"/>
<dbReference type="PANTHER" id="PTHR11614">
    <property type="entry name" value="PHOSPHOLIPASE-RELATED"/>
    <property type="match status" value="1"/>
</dbReference>
<sequence>MNRNDFNITVSDGTMVEVRLNKAKKETIGVIHLLHGMAEYMDRYDRLVESLNYQGYDVIRHNHRGHGKEIDEKTRGHIDDLSQVADDTYEIAQTVCTNYANIPYIMIGHSMGSIVGRIFAQKYPDAAQGLILTGTIQYPVYLGVPLRILLKVIMLLTGKTRRLKWANQLMYKTFNKNVKQLKTSSDWLSSDPNEVERFIKDPYTGFLVSNQLIYQTIKHMSATSRLKHIKMMNQDLPILLISGKDDSLGGYGKGIRTLGQRYKKSGIKHITVQLYKNKRHEVLFEKDYANTWQHMYEWIEKQILKKNGKAEK</sequence>
<reference evidence="2 3" key="1">
    <citation type="journal article" date="2016" name="Front. Microbiol.">
        <title>Comprehensive Phylogenetic Analysis of Bovine Non-aureus Staphylococci Species Based on Whole-Genome Sequencing.</title>
        <authorList>
            <person name="Naushad S."/>
            <person name="Barkema H.W."/>
            <person name="Luby C."/>
            <person name="Condas L.A."/>
            <person name="Nobrega D.B."/>
            <person name="Carson D.A."/>
            <person name="De Buck J."/>
        </authorList>
    </citation>
    <scope>NUCLEOTIDE SEQUENCE [LARGE SCALE GENOMIC DNA]</scope>
    <source>
        <strain evidence="2 3">SNUC 1231</strain>
    </source>
</reference>
<dbReference type="InterPro" id="IPR022742">
    <property type="entry name" value="Hydrolase_4"/>
</dbReference>
<proteinExistence type="predicted"/>
<protein>
    <submittedName>
        <fullName evidence="2">Alpha/beta hydrolase</fullName>
    </submittedName>
</protein>
<dbReference type="EMBL" id="PZFQ01000048">
    <property type="protein sequence ID" value="PTI74152.1"/>
    <property type="molecule type" value="Genomic_DNA"/>
</dbReference>
<dbReference type="Gene3D" id="3.40.50.1820">
    <property type="entry name" value="alpha/beta hydrolase"/>
    <property type="match status" value="1"/>
</dbReference>
<name>A0A9Q6HMC8_9STAP</name>
<evidence type="ECO:0000259" key="1">
    <source>
        <dbReference type="Pfam" id="PF12146"/>
    </source>
</evidence>
<organism evidence="2 3">
    <name type="scientific">Staphylococcus succinus</name>
    <dbReference type="NCBI Taxonomy" id="61015"/>
    <lineage>
        <taxon>Bacteria</taxon>
        <taxon>Bacillati</taxon>
        <taxon>Bacillota</taxon>
        <taxon>Bacilli</taxon>
        <taxon>Bacillales</taxon>
        <taxon>Staphylococcaceae</taxon>
        <taxon>Staphylococcus</taxon>
    </lineage>
</organism>
<evidence type="ECO:0000313" key="3">
    <source>
        <dbReference type="Proteomes" id="UP000241960"/>
    </source>
</evidence>
<dbReference type="Proteomes" id="UP000241960">
    <property type="component" value="Unassembled WGS sequence"/>
</dbReference>